<dbReference type="Gene3D" id="3.90.25.10">
    <property type="entry name" value="UDP-galactose 4-epimerase, domain 1"/>
    <property type="match status" value="1"/>
</dbReference>
<evidence type="ECO:0000313" key="1">
    <source>
        <dbReference type="EMBL" id="KAJ7659421.1"/>
    </source>
</evidence>
<dbReference type="SUPFAM" id="SSF51735">
    <property type="entry name" value="NAD(P)-binding Rossmann-fold domains"/>
    <property type="match status" value="1"/>
</dbReference>
<keyword evidence="2" id="KW-1185">Reference proteome</keyword>
<dbReference type="PANTHER" id="PTHR43162:SF1">
    <property type="entry name" value="PRESTALK A DIFFERENTIATION PROTEIN A"/>
    <property type="match status" value="1"/>
</dbReference>
<accession>A0AAD7CRF5</accession>
<dbReference type="InterPro" id="IPR036291">
    <property type="entry name" value="NAD(P)-bd_dom_sf"/>
</dbReference>
<dbReference type="AlphaFoldDB" id="A0AAD7CRF5"/>
<dbReference type="EMBL" id="JARKIE010000271">
    <property type="protein sequence ID" value="KAJ7659421.1"/>
    <property type="molecule type" value="Genomic_DNA"/>
</dbReference>
<dbReference type="Proteomes" id="UP001221757">
    <property type="component" value="Unassembled WGS sequence"/>
</dbReference>
<protein>
    <submittedName>
        <fullName evidence="1">Uncharacterized protein</fullName>
    </submittedName>
</protein>
<dbReference type="PANTHER" id="PTHR43162">
    <property type="match status" value="1"/>
</dbReference>
<dbReference type="InterPro" id="IPR051604">
    <property type="entry name" value="Ergot_Alk_Oxidoreductase"/>
</dbReference>
<name>A0AAD7CRF5_MYCRO</name>
<sequence length="266" mass="29487">MSILVTGSTGKTGRCIVNLLQNRPVVTVSRHPGYLARFDWEDRATYILPFEAAPDIVSVHLIVPAHIPPQYVCEFIDLAVSKRVKRVVLMSGSLDISGDSIQGPIRAHLQTSGVPFCILRPSRFFDNFSEMPESIRDENKIISATGTASMGFVSCEDVARVAVDCLLADPPHCTEHIIVGPELLSFTEVAGCFSRVLQRHIAHESISVEEQKERWFGLPDEFITLMGSVEEMTAAGGEEAVYSTERKIVGKKTLADFVRENLQLWK</sequence>
<proteinExistence type="predicted"/>
<gene>
    <name evidence="1" type="ORF">B0H17DRAFT_954786</name>
</gene>
<evidence type="ECO:0000313" key="2">
    <source>
        <dbReference type="Proteomes" id="UP001221757"/>
    </source>
</evidence>
<comment type="caution">
    <text evidence="1">The sequence shown here is derived from an EMBL/GenBank/DDBJ whole genome shotgun (WGS) entry which is preliminary data.</text>
</comment>
<reference evidence="1" key="1">
    <citation type="submission" date="2023-03" db="EMBL/GenBank/DDBJ databases">
        <title>Massive genome expansion in bonnet fungi (Mycena s.s.) driven by repeated elements and novel gene families across ecological guilds.</title>
        <authorList>
            <consortium name="Lawrence Berkeley National Laboratory"/>
            <person name="Harder C.B."/>
            <person name="Miyauchi S."/>
            <person name="Viragh M."/>
            <person name="Kuo A."/>
            <person name="Thoen E."/>
            <person name="Andreopoulos B."/>
            <person name="Lu D."/>
            <person name="Skrede I."/>
            <person name="Drula E."/>
            <person name="Henrissat B."/>
            <person name="Morin E."/>
            <person name="Kohler A."/>
            <person name="Barry K."/>
            <person name="LaButti K."/>
            <person name="Morin E."/>
            <person name="Salamov A."/>
            <person name="Lipzen A."/>
            <person name="Mereny Z."/>
            <person name="Hegedus B."/>
            <person name="Baldrian P."/>
            <person name="Stursova M."/>
            <person name="Weitz H."/>
            <person name="Taylor A."/>
            <person name="Grigoriev I.V."/>
            <person name="Nagy L.G."/>
            <person name="Martin F."/>
            <person name="Kauserud H."/>
        </authorList>
    </citation>
    <scope>NUCLEOTIDE SEQUENCE</scope>
    <source>
        <strain evidence="1">CBHHK067</strain>
    </source>
</reference>
<organism evidence="1 2">
    <name type="scientific">Mycena rosella</name>
    <name type="common">Pink bonnet</name>
    <name type="synonym">Agaricus rosellus</name>
    <dbReference type="NCBI Taxonomy" id="1033263"/>
    <lineage>
        <taxon>Eukaryota</taxon>
        <taxon>Fungi</taxon>
        <taxon>Dikarya</taxon>
        <taxon>Basidiomycota</taxon>
        <taxon>Agaricomycotina</taxon>
        <taxon>Agaricomycetes</taxon>
        <taxon>Agaricomycetidae</taxon>
        <taxon>Agaricales</taxon>
        <taxon>Marasmiineae</taxon>
        <taxon>Mycenaceae</taxon>
        <taxon>Mycena</taxon>
    </lineage>
</organism>
<dbReference type="Gene3D" id="3.40.50.720">
    <property type="entry name" value="NAD(P)-binding Rossmann-like Domain"/>
    <property type="match status" value="1"/>
</dbReference>